<dbReference type="InterPro" id="IPR025996">
    <property type="entry name" value="MT1864/Rv1816-like_C"/>
</dbReference>
<dbReference type="SUPFAM" id="SSF48498">
    <property type="entry name" value="Tetracyclin repressor-like, C-terminal domain"/>
    <property type="match status" value="1"/>
</dbReference>
<dbReference type="eggNOG" id="COG1309">
    <property type="taxonomic scope" value="Bacteria"/>
</dbReference>
<accession>A0A1G9UX10</accession>
<sequence length="227" mass="24980">MTTSRRDRLRRATLDEIHAAARRLLTTKGPAAVTINAVGREVGISGPALYHYFSGHDELVNAMTVAFLDELADELRTAGGFLDTCRALRDWAVAHPAEFGWIFTRPVVAGAARYAAGMRFEQVFRDQVVALWREKPFPVPDLADLAPGLREQLVSYSEVIGGELPPAAVHVVLTCWSGLYGLVCMEVLHQLDFAYSDMGPVFEEHLRGLADRLGIPYEPSSAASMPR</sequence>
<evidence type="ECO:0000259" key="5">
    <source>
        <dbReference type="PROSITE" id="PS50977"/>
    </source>
</evidence>
<dbReference type="PANTHER" id="PTHR30055:SF234">
    <property type="entry name" value="HTH-TYPE TRANSCRIPTIONAL REGULATOR BETI"/>
    <property type="match status" value="1"/>
</dbReference>
<gene>
    <name evidence="6" type="ORF">SAMN04489726_2684</name>
</gene>
<dbReference type="STRING" id="211114.SAMN04489726_2684"/>
<evidence type="ECO:0000256" key="1">
    <source>
        <dbReference type="ARBA" id="ARBA00023015"/>
    </source>
</evidence>
<dbReference type="RefSeq" id="WP_030431789.1">
    <property type="nucleotide sequence ID" value="NZ_JOEF01000021.1"/>
</dbReference>
<keyword evidence="2 4" id="KW-0238">DNA-binding</keyword>
<dbReference type="PANTHER" id="PTHR30055">
    <property type="entry name" value="HTH-TYPE TRANSCRIPTIONAL REGULATOR RUTR"/>
    <property type="match status" value="1"/>
</dbReference>
<proteinExistence type="predicted"/>
<dbReference type="Gene3D" id="1.10.357.10">
    <property type="entry name" value="Tetracycline Repressor, domain 2"/>
    <property type="match status" value="1"/>
</dbReference>
<evidence type="ECO:0000313" key="7">
    <source>
        <dbReference type="Proteomes" id="UP000183376"/>
    </source>
</evidence>
<keyword evidence="3" id="KW-0804">Transcription</keyword>
<feature type="domain" description="HTH tetR-type" evidence="5">
    <location>
        <begin position="11"/>
        <end position="71"/>
    </location>
</feature>
<dbReference type="AlphaFoldDB" id="A0A1G9UX10"/>
<evidence type="ECO:0000256" key="4">
    <source>
        <dbReference type="PROSITE-ProRule" id="PRU00335"/>
    </source>
</evidence>
<evidence type="ECO:0000313" key="6">
    <source>
        <dbReference type="EMBL" id="SDM64484.1"/>
    </source>
</evidence>
<reference evidence="6 7" key="1">
    <citation type="submission" date="2016-10" db="EMBL/GenBank/DDBJ databases">
        <authorList>
            <person name="de Groot N.N."/>
        </authorList>
    </citation>
    <scope>NUCLEOTIDE SEQUENCE [LARGE SCALE GENOMIC DNA]</scope>
    <source>
        <strain evidence="6 7">DSM 44149</strain>
    </source>
</reference>
<protein>
    <submittedName>
        <fullName evidence="6">Regulatory protein, tetR family</fullName>
    </submittedName>
</protein>
<evidence type="ECO:0000256" key="3">
    <source>
        <dbReference type="ARBA" id="ARBA00023163"/>
    </source>
</evidence>
<dbReference type="InterPro" id="IPR009057">
    <property type="entry name" value="Homeodomain-like_sf"/>
</dbReference>
<dbReference type="GO" id="GO:0000976">
    <property type="term" value="F:transcription cis-regulatory region binding"/>
    <property type="evidence" value="ECO:0007669"/>
    <property type="project" value="TreeGrafter"/>
</dbReference>
<evidence type="ECO:0000256" key="2">
    <source>
        <dbReference type="ARBA" id="ARBA00023125"/>
    </source>
</evidence>
<dbReference type="Proteomes" id="UP000183376">
    <property type="component" value="Chromosome I"/>
</dbReference>
<dbReference type="PROSITE" id="PS50977">
    <property type="entry name" value="HTH_TETR_2"/>
    <property type="match status" value="1"/>
</dbReference>
<dbReference type="InterPro" id="IPR001647">
    <property type="entry name" value="HTH_TetR"/>
</dbReference>
<name>A0A1G9UX10_ALLAB</name>
<dbReference type="OrthoDB" id="3210322at2"/>
<dbReference type="SUPFAM" id="SSF46689">
    <property type="entry name" value="Homeodomain-like"/>
    <property type="match status" value="1"/>
</dbReference>
<dbReference type="Pfam" id="PF13305">
    <property type="entry name" value="TetR_C_33"/>
    <property type="match status" value="1"/>
</dbReference>
<organism evidence="6 7">
    <name type="scientific">Allokutzneria albata</name>
    <name type="common">Kibdelosporangium albatum</name>
    <dbReference type="NCBI Taxonomy" id="211114"/>
    <lineage>
        <taxon>Bacteria</taxon>
        <taxon>Bacillati</taxon>
        <taxon>Actinomycetota</taxon>
        <taxon>Actinomycetes</taxon>
        <taxon>Pseudonocardiales</taxon>
        <taxon>Pseudonocardiaceae</taxon>
        <taxon>Allokutzneria</taxon>
    </lineage>
</organism>
<keyword evidence="1" id="KW-0805">Transcription regulation</keyword>
<feature type="DNA-binding region" description="H-T-H motif" evidence="4">
    <location>
        <begin position="34"/>
        <end position="53"/>
    </location>
</feature>
<dbReference type="EMBL" id="LT629701">
    <property type="protein sequence ID" value="SDM64484.1"/>
    <property type="molecule type" value="Genomic_DNA"/>
</dbReference>
<dbReference type="GO" id="GO:0003700">
    <property type="term" value="F:DNA-binding transcription factor activity"/>
    <property type="evidence" value="ECO:0007669"/>
    <property type="project" value="TreeGrafter"/>
</dbReference>
<dbReference type="Pfam" id="PF00440">
    <property type="entry name" value="TetR_N"/>
    <property type="match status" value="1"/>
</dbReference>
<keyword evidence="7" id="KW-1185">Reference proteome</keyword>
<dbReference type="InterPro" id="IPR050109">
    <property type="entry name" value="HTH-type_TetR-like_transc_reg"/>
</dbReference>
<dbReference type="InterPro" id="IPR036271">
    <property type="entry name" value="Tet_transcr_reg_TetR-rel_C_sf"/>
</dbReference>